<dbReference type="SUPFAM" id="SSF46785">
    <property type="entry name" value="Winged helix' DNA-binding domain"/>
    <property type="match status" value="1"/>
</dbReference>
<evidence type="ECO:0000313" key="7">
    <source>
        <dbReference type="Proteomes" id="UP001548832"/>
    </source>
</evidence>
<dbReference type="Gene3D" id="1.10.10.10">
    <property type="entry name" value="Winged helix-like DNA-binding domain superfamily/Winged helix DNA-binding domain"/>
    <property type="match status" value="1"/>
</dbReference>
<dbReference type="InterPro" id="IPR050176">
    <property type="entry name" value="LTTR"/>
</dbReference>
<dbReference type="EMBL" id="JBEWSZ010000015">
    <property type="protein sequence ID" value="MET2832914.1"/>
    <property type="molecule type" value="Genomic_DNA"/>
</dbReference>
<keyword evidence="2" id="KW-0805">Transcription regulation</keyword>
<dbReference type="PANTHER" id="PTHR30579:SF7">
    <property type="entry name" value="HTH-TYPE TRANSCRIPTIONAL REGULATOR LRHA-RELATED"/>
    <property type="match status" value="1"/>
</dbReference>
<comment type="caution">
    <text evidence="6">The sequence shown here is derived from an EMBL/GenBank/DDBJ whole genome shotgun (WGS) entry which is preliminary data.</text>
</comment>
<keyword evidence="4" id="KW-0804">Transcription</keyword>
<organism evidence="6 7">
    <name type="scientific">Mesorhizobium shangrilense</name>
    <dbReference type="NCBI Taxonomy" id="460060"/>
    <lineage>
        <taxon>Bacteria</taxon>
        <taxon>Pseudomonadati</taxon>
        <taxon>Pseudomonadota</taxon>
        <taxon>Alphaproteobacteria</taxon>
        <taxon>Hyphomicrobiales</taxon>
        <taxon>Phyllobacteriaceae</taxon>
        <taxon>Mesorhizobium</taxon>
    </lineage>
</organism>
<dbReference type="InterPro" id="IPR036388">
    <property type="entry name" value="WH-like_DNA-bd_sf"/>
</dbReference>
<keyword evidence="3" id="KW-0238">DNA-binding</keyword>
<dbReference type="PROSITE" id="PS50931">
    <property type="entry name" value="HTH_LYSR"/>
    <property type="match status" value="1"/>
</dbReference>
<proteinExistence type="inferred from homology"/>
<dbReference type="InterPro" id="IPR005119">
    <property type="entry name" value="LysR_subst-bd"/>
</dbReference>
<dbReference type="Proteomes" id="UP001548832">
    <property type="component" value="Unassembled WGS sequence"/>
</dbReference>
<feature type="domain" description="HTH lysR-type" evidence="5">
    <location>
        <begin position="11"/>
        <end position="68"/>
    </location>
</feature>
<protein>
    <submittedName>
        <fullName evidence="6">LysR substrate-binding domain-containing protein</fullName>
    </submittedName>
</protein>
<evidence type="ECO:0000256" key="1">
    <source>
        <dbReference type="ARBA" id="ARBA00009437"/>
    </source>
</evidence>
<dbReference type="Gene3D" id="3.40.190.10">
    <property type="entry name" value="Periplasmic binding protein-like II"/>
    <property type="match status" value="2"/>
</dbReference>
<dbReference type="PRINTS" id="PR00039">
    <property type="entry name" value="HTHLYSR"/>
</dbReference>
<evidence type="ECO:0000256" key="2">
    <source>
        <dbReference type="ARBA" id="ARBA00023015"/>
    </source>
</evidence>
<dbReference type="Pfam" id="PF03466">
    <property type="entry name" value="LysR_substrate"/>
    <property type="match status" value="1"/>
</dbReference>
<evidence type="ECO:0000259" key="5">
    <source>
        <dbReference type="PROSITE" id="PS50931"/>
    </source>
</evidence>
<dbReference type="InterPro" id="IPR036390">
    <property type="entry name" value="WH_DNA-bd_sf"/>
</dbReference>
<dbReference type="Pfam" id="PF00126">
    <property type="entry name" value="HTH_1"/>
    <property type="match status" value="1"/>
</dbReference>
<dbReference type="InterPro" id="IPR000847">
    <property type="entry name" value="LysR_HTH_N"/>
</dbReference>
<gene>
    <name evidence="6" type="ORF">ABVQ20_39040</name>
</gene>
<comment type="similarity">
    <text evidence="1">Belongs to the LysR transcriptional regulatory family.</text>
</comment>
<evidence type="ECO:0000256" key="4">
    <source>
        <dbReference type="ARBA" id="ARBA00023163"/>
    </source>
</evidence>
<sequence>MEMKYKMPGDLDVDLLRAFATVYQSGGFSQAAEVLGRSQPAISLQIKRLEERVGSQVFERTSTRGVPLTPVGLTLMEYARQIIALHDEAMARLTLPSLKAFVRLGILEELGNYRLPAVLHSFSKVFPDANLQVQVKLSNNLMLEMLQGRLDLIVIAAEANGSNSVPLWSEQLVWVASSAVPSPMRQPLPLVILPDPCFYRKAAVRALSSVGQQWVAVCNSSTMAGIRASVIAGIGITAMGKTEVTEGLRVLGADSGLPRLSDAEVVIYFRDKGFEGVAKALAAHVRKSVA</sequence>
<evidence type="ECO:0000313" key="6">
    <source>
        <dbReference type="EMBL" id="MET2832914.1"/>
    </source>
</evidence>
<dbReference type="PANTHER" id="PTHR30579">
    <property type="entry name" value="TRANSCRIPTIONAL REGULATOR"/>
    <property type="match status" value="1"/>
</dbReference>
<dbReference type="RefSeq" id="WP_354465120.1">
    <property type="nucleotide sequence ID" value="NZ_JBEWSZ010000015.1"/>
</dbReference>
<evidence type="ECO:0000256" key="3">
    <source>
        <dbReference type="ARBA" id="ARBA00023125"/>
    </source>
</evidence>
<accession>A0ABV2DS70</accession>
<reference evidence="6 7" key="1">
    <citation type="submission" date="2024-06" db="EMBL/GenBank/DDBJ databases">
        <authorList>
            <person name="Kim D.-U."/>
        </authorList>
    </citation>
    <scope>NUCLEOTIDE SEQUENCE [LARGE SCALE GENOMIC DNA]</scope>
    <source>
        <strain evidence="6 7">KACC15460</strain>
    </source>
</reference>
<dbReference type="SUPFAM" id="SSF53850">
    <property type="entry name" value="Periplasmic binding protein-like II"/>
    <property type="match status" value="1"/>
</dbReference>
<keyword evidence="7" id="KW-1185">Reference proteome</keyword>
<name>A0ABV2DS70_9HYPH</name>